<name>A0A3B0UZU8_9ZZZZ</name>
<protein>
    <submittedName>
        <fullName evidence="1">Uncharacterized protein</fullName>
    </submittedName>
</protein>
<accession>A0A3B0UZU8</accession>
<proteinExistence type="predicted"/>
<organism evidence="1">
    <name type="scientific">hydrothermal vent metagenome</name>
    <dbReference type="NCBI Taxonomy" id="652676"/>
    <lineage>
        <taxon>unclassified sequences</taxon>
        <taxon>metagenomes</taxon>
        <taxon>ecological metagenomes</taxon>
    </lineage>
</organism>
<gene>
    <name evidence="1" type="ORF">MNBD_DELTA03-188</name>
</gene>
<dbReference type="EMBL" id="UOEX01000186">
    <property type="protein sequence ID" value="VAW36795.1"/>
    <property type="molecule type" value="Genomic_DNA"/>
</dbReference>
<sequence>MSLHSFSPLLERKSMFFESLKSLLPPSVPRHGKEEKRMLRRKAASMTSRGNVSIQLGKFLTKDDLRARKKVIFATEK</sequence>
<dbReference type="AlphaFoldDB" id="A0A3B0UZU8"/>
<reference evidence="1" key="1">
    <citation type="submission" date="2018-06" db="EMBL/GenBank/DDBJ databases">
        <authorList>
            <person name="Zhirakovskaya E."/>
        </authorList>
    </citation>
    <scope>NUCLEOTIDE SEQUENCE</scope>
</reference>
<evidence type="ECO:0000313" key="1">
    <source>
        <dbReference type="EMBL" id="VAW36795.1"/>
    </source>
</evidence>